<evidence type="ECO:0000256" key="4">
    <source>
        <dbReference type="ARBA" id="ARBA00023125"/>
    </source>
</evidence>
<dbReference type="InterPro" id="IPR013325">
    <property type="entry name" value="RNA_pol_sigma_r2"/>
</dbReference>
<reference evidence="8 9" key="1">
    <citation type="submission" date="2019-06" db="EMBL/GenBank/DDBJ databases">
        <title>Whole genome shotgun sequence of Zoogloea ramigera NBRC 15342.</title>
        <authorList>
            <person name="Hosoyama A."/>
            <person name="Uohara A."/>
            <person name="Ohji S."/>
            <person name="Ichikawa N."/>
        </authorList>
    </citation>
    <scope>NUCLEOTIDE SEQUENCE [LARGE SCALE GENOMIC DNA]</scope>
    <source>
        <strain evidence="8 9">NBRC 15342</strain>
    </source>
</reference>
<dbReference type="GO" id="GO:0000428">
    <property type="term" value="C:DNA-directed RNA polymerase complex"/>
    <property type="evidence" value="ECO:0007669"/>
    <property type="project" value="UniProtKB-KW"/>
</dbReference>
<keyword evidence="2" id="KW-0805">Transcription regulation</keyword>
<dbReference type="GO" id="GO:0016987">
    <property type="term" value="F:sigma factor activity"/>
    <property type="evidence" value="ECO:0007669"/>
    <property type="project" value="UniProtKB-KW"/>
</dbReference>
<dbReference type="Proteomes" id="UP000318422">
    <property type="component" value="Unassembled WGS sequence"/>
</dbReference>
<sequence>MTVPCLLAAWSAHEAELRRYLRHCLADRDEADDLLHDLFLKACRQGEAFCAVSQPRAWLFEVARNTVLDHLRRRRPTLPLPPDLAAAEPAETCDAPVDQLAQCLPRVLAELSPEDREAVSLCDLGGMSQAAFAELKGLSLPGAKSRVQRARRRLREQLSVACQVKLDGAGQVCCFVPRPPID</sequence>
<dbReference type="GO" id="GO:0006352">
    <property type="term" value="P:DNA-templated transcription initiation"/>
    <property type="evidence" value="ECO:0007669"/>
    <property type="project" value="InterPro"/>
</dbReference>
<keyword evidence="8" id="KW-0240">DNA-directed RNA polymerase</keyword>
<dbReference type="AlphaFoldDB" id="A0A4Y4CPD4"/>
<comment type="similarity">
    <text evidence="1">Belongs to the sigma-70 factor family. ECF subfamily.</text>
</comment>
<dbReference type="InterPro" id="IPR007627">
    <property type="entry name" value="RNA_pol_sigma70_r2"/>
</dbReference>
<dbReference type="InterPro" id="IPR013249">
    <property type="entry name" value="RNA_pol_sigma70_r4_t2"/>
</dbReference>
<proteinExistence type="inferred from homology"/>
<dbReference type="InterPro" id="IPR014284">
    <property type="entry name" value="RNA_pol_sigma-70_dom"/>
</dbReference>
<dbReference type="GO" id="GO:0003677">
    <property type="term" value="F:DNA binding"/>
    <property type="evidence" value="ECO:0007669"/>
    <property type="project" value="UniProtKB-KW"/>
</dbReference>
<dbReference type="InterPro" id="IPR013324">
    <property type="entry name" value="RNA_pol_sigma_r3/r4-like"/>
</dbReference>
<evidence type="ECO:0000256" key="1">
    <source>
        <dbReference type="ARBA" id="ARBA00010641"/>
    </source>
</evidence>
<feature type="domain" description="RNA polymerase sigma-70 region 2" evidence="6">
    <location>
        <begin position="11"/>
        <end position="75"/>
    </location>
</feature>
<protein>
    <submittedName>
        <fullName evidence="8">DNA-directed RNA polymerase sigma-70 factor</fullName>
    </submittedName>
</protein>
<dbReference type="RefSeq" id="WP_141349714.1">
    <property type="nucleotide sequence ID" value="NZ_BJNV01000010.1"/>
</dbReference>
<keyword evidence="9" id="KW-1185">Reference proteome</keyword>
<dbReference type="OrthoDB" id="9784272at2"/>
<dbReference type="PANTHER" id="PTHR43133:SF8">
    <property type="entry name" value="RNA POLYMERASE SIGMA FACTOR HI_1459-RELATED"/>
    <property type="match status" value="1"/>
</dbReference>
<keyword evidence="5" id="KW-0804">Transcription</keyword>
<keyword evidence="3" id="KW-0731">Sigma factor</keyword>
<dbReference type="NCBIfam" id="TIGR02937">
    <property type="entry name" value="sigma70-ECF"/>
    <property type="match status" value="1"/>
</dbReference>
<dbReference type="EMBL" id="BJNV01000010">
    <property type="protein sequence ID" value="GEC94811.1"/>
    <property type="molecule type" value="Genomic_DNA"/>
</dbReference>
<evidence type="ECO:0000259" key="6">
    <source>
        <dbReference type="Pfam" id="PF04542"/>
    </source>
</evidence>
<dbReference type="Pfam" id="PF04542">
    <property type="entry name" value="Sigma70_r2"/>
    <property type="match status" value="1"/>
</dbReference>
<dbReference type="InterPro" id="IPR039425">
    <property type="entry name" value="RNA_pol_sigma-70-like"/>
</dbReference>
<evidence type="ECO:0000313" key="8">
    <source>
        <dbReference type="EMBL" id="GEC94811.1"/>
    </source>
</evidence>
<keyword evidence="4" id="KW-0238">DNA-binding</keyword>
<evidence type="ECO:0000256" key="5">
    <source>
        <dbReference type="ARBA" id="ARBA00023163"/>
    </source>
</evidence>
<evidence type="ECO:0000256" key="3">
    <source>
        <dbReference type="ARBA" id="ARBA00023082"/>
    </source>
</evidence>
<dbReference type="SUPFAM" id="SSF88946">
    <property type="entry name" value="Sigma2 domain of RNA polymerase sigma factors"/>
    <property type="match status" value="1"/>
</dbReference>
<dbReference type="InterPro" id="IPR036388">
    <property type="entry name" value="WH-like_DNA-bd_sf"/>
</dbReference>
<accession>A0A4Y4CPD4</accession>
<evidence type="ECO:0000256" key="2">
    <source>
        <dbReference type="ARBA" id="ARBA00023015"/>
    </source>
</evidence>
<dbReference type="Gene3D" id="1.10.1740.10">
    <property type="match status" value="1"/>
</dbReference>
<comment type="caution">
    <text evidence="8">The sequence shown here is derived from an EMBL/GenBank/DDBJ whole genome shotgun (WGS) entry which is preliminary data.</text>
</comment>
<organism evidence="8 9">
    <name type="scientific">Zoogloea ramigera</name>
    <dbReference type="NCBI Taxonomy" id="350"/>
    <lineage>
        <taxon>Bacteria</taxon>
        <taxon>Pseudomonadati</taxon>
        <taxon>Pseudomonadota</taxon>
        <taxon>Betaproteobacteria</taxon>
        <taxon>Rhodocyclales</taxon>
        <taxon>Zoogloeaceae</taxon>
        <taxon>Zoogloea</taxon>
    </lineage>
</organism>
<dbReference type="PANTHER" id="PTHR43133">
    <property type="entry name" value="RNA POLYMERASE ECF-TYPE SIGMA FACTO"/>
    <property type="match status" value="1"/>
</dbReference>
<dbReference type="SUPFAM" id="SSF88659">
    <property type="entry name" value="Sigma3 and sigma4 domains of RNA polymerase sigma factors"/>
    <property type="match status" value="1"/>
</dbReference>
<name>A0A4Y4CPD4_ZOORA</name>
<gene>
    <name evidence="8" type="ORF">ZRA01_08840</name>
</gene>
<evidence type="ECO:0000259" key="7">
    <source>
        <dbReference type="Pfam" id="PF08281"/>
    </source>
</evidence>
<feature type="domain" description="RNA polymerase sigma factor 70 region 4 type 2" evidence="7">
    <location>
        <begin position="102"/>
        <end position="154"/>
    </location>
</feature>
<dbReference type="Gene3D" id="1.10.10.10">
    <property type="entry name" value="Winged helix-like DNA-binding domain superfamily/Winged helix DNA-binding domain"/>
    <property type="match status" value="1"/>
</dbReference>
<evidence type="ECO:0000313" key="9">
    <source>
        <dbReference type="Proteomes" id="UP000318422"/>
    </source>
</evidence>
<dbReference type="Pfam" id="PF08281">
    <property type="entry name" value="Sigma70_r4_2"/>
    <property type="match status" value="1"/>
</dbReference>